<dbReference type="PANTHER" id="PTHR22642:SF2">
    <property type="entry name" value="PROTEIN LONG AFTER FAR-RED 3"/>
    <property type="match status" value="1"/>
</dbReference>
<dbReference type="EMBL" id="JACHJT010000001">
    <property type="protein sequence ID" value="MBB4930545.1"/>
    <property type="molecule type" value="Genomic_DNA"/>
</dbReference>
<dbReference type="PANTHER" id="PTHR22642">
    <property type="entry name" value="IMIDAZOLONEPROPIONASE"/>
    <property type="match status" value="1"/>
</dbReference>
<name>A0A7W7REV8_9ACTN</name>
<dbReference type="AlphaFoldDB" id="A0A7W7REV8"/>
<dbReference type="InterPro" id="IPR032466">
    <property type="entry name" value="Metal_Hydrolase"/>
</dbReference>
<accession>A0A7W7REV8</accession>
<keyword evidence="3" id="KW-1185">Reference proteome</keyword>
<protein>
    <recommendedName>
        <fullName evidence="1">Amidohydrolase 3 domain-containing protein</fullName>
    </recommendedName>
</protein>
<gene>
    <name evidence="2" type="ORF">F4561_001365</name>
</gene>
<dbReference type="CDD" id="cd01300">
    <property type="entry name" value="YtcJ_like"/>
    <property type="match status" value="1"/>
</dbReference>
<dbReference type="Gene3D" id="2.30.40.10">
    <property type="entry name" value="Urease, subunit C, domain 1"/>
    <property type="match status" value="1"/>
</dbReference>
<evidence type="ECO:0000313" key="3">
    <source>
        <dbReference type="Proteomes" id="UP000523007"/>
    </source>
</evidence>
<organism evidence="2 3">
    <name type="scientific">Lipingzhangella halophila</name>
    <dbReference type="NCBI Taxonomy" id="1783352"/>
    <lineage>
        <taxon>Bacteria</taxon>
        <taxon>Bacillati</taxon>
        <taxon>Actinomycetota</taxon>
        <taxon>Actinomycetes</taxon>
        <taxon>Streptosporangiales</taxon>
        <taxon>Nocardiopsidaceae</taxon>
        <taxon>Lipingzhangella</taxon>
    </lineage>
</organism>
<sequence>MSGGASFALTGARVYTGDPRRPWARSLAVEDGVLTDLGEEPETARTRAGVDLDGAFVMPGFVDVHNHHAVAGRAELFELTFPPEAGVDEILAAVSARAAELPGDAWITGGSWGSGLLDLLNRSETLARLDAASAGRPVALSDDSHHNRWVNSAAMAAAGLESDSEQPDTALRDPVNGTLTGVLLESAGLAVMAAHERAAPLTAAQHEACSAHGVARLNRFGITAFQDAATSLRALEALHALDERDELHAWVVASMPVSDETFGTSPVGAELIARGEEFRTRHHRPDFVKVFLDGVPPARTGAFLEPYLPDAVHGAHHRGETILGPAELYSALSHAAERNLGAKVHCTGDASVRLALDTVARLRREGFADTPFQIAHGQFVAEDDIPRLGDLGVSADISPFLWYPGVIPDAIASVLPAERARRMQPNRSLIDSGALVAGGSDWPVSASPNPWLGIQGLVTRADPTGTVPGALWPEQAITLPEAIAVFTANAAAAMGLGAVTGTLAPGRSADFVVLDRDPFAAPIDTLADTRVLQTWFAGRCVFEAE</sequence>
<dbReference type="SUPFAM" id="SSF51338">
    <property type="entry name" value="Composite domain of metallo-dependent hydrolases"/>
    <property type="match status" value="1"/>
</dbReference>
<dbReference type="InterPro" id="IPR013108">
    <property type="entry name" value="Amidohydro_3"/>
</dbReference>
<evidence type="ECO:0000259" key="1">
    <source>
        <dbReference type="Pfam" id="PF07969"/>
    </source>
</evidence>
<evidence type="ECO:0000313" key="2">
    <source>
        <dbReference type="EMBL" id="MBB4930545.1"/>
    </source>
</evidence>
<dbReference type="InterPro" id="IPR011059">
    <property type="entry name" value="Metal-dep_hydrolase_composite"/>
</dbReference>
<feature type="domain" description="Amidohydrolase 3" evidence="1">
    <location>
        <begin position="50"/>
        <end position="542"/>
    </location>
</feature>
<reference evidence="2 3" key="1">
    <citation type="submission" date="2020-08" db="EMBL/GenBank/DDBJ databases">
        <title>Sequencing the genomes of 1000 actinobacteria strains.</title>
        <authorList>
            <person name="Klenk H.-P."/>
        </authorList>
    </citation>
    <scope>NUCLEOTIDE SEQUENCE [LARGE SCALE GENOMIC DNA]</scope>
    <source>
        <strain evidence="2 3">DSM 102030</strain>
    </source>
</reference>
<dbReference type="RefSeq" id="WP_184575826.1">
    <property type="nucleotide sequence ID" value="NZ_JACHJT010000001.1"/>
</dbReference>
<dbReference type="Gene3D" id="3.20.20.140">
    <property type="entry name" value="Metal-dependent hydrolases"/>
    <property type="match status" value="1"/>
</dbReference>
<dbReference type="Pfam" id="PF07969">
    <property type="entry name" value="Amidohydro_3"/>
    <property type="match status" value="1"/>
</dbReference>
<comment type="caution">
    <text evidence="2">The sequence shown here is derived from an EMBL/GenBank/DDBJ whole genome shotgun (WGS) entry which is preliminary data.</text>
</comment>
<dbReference type="InterPro" id="IPR033932">
    <property type="entry name" value="YtcJ-like"/>
</dbReference>
<dbReference type="Proteomes" id="UP000523007">
    <property type="component" value="Unassembled WGS sequence"/>
</dbReference>
<dbReference type="SUPFAM" id="SSF51556">
    <property type="entry name" value="Metallo-dependent hydrolases"/>
    <property type="match status" value="1"/>
</dbReference>
<proteinExistence type="predicted"/>
<dbReference type="GO" id="GO:0016810">
    <property type="term" value="F:hydrolase activity, acting on carbon-nitrogen (but not peptide) bonds"/>
    <property type="evidence" value="ECO:0007669"/>
    <property type="project" value="InterPro"/>
</dbReference>
<dbReference type="Gene3D" id="3.10.310.70">
    <property type="match status" value="1"/>
</dbReference>